<sequence length="76" mass="8263">MIKKSFSDTCRGLGIAGSDVSTTLQVRVLHDGSIKLANNVQNLTKHVDPARPIQFKLEKQDAVFEMSISPAPQGLI</sequence>
<evidence type="ECO:0000313" key="2">
    <source>
        <dbReference type="Proteomes" id="UP000054928"/>
    </source>
</evidence>
<dbReference type="Proteomes" id="UP000054928">
    <property type="component" value="Unassembled WGS sequence"/>
</dbReference>
<reference evidence="2" key="1">
    <citation type="submission" date="2014-09" db="EMBL/GenBank/DDBJ databases">
        <authorList>
            <person name="Sharma Rahul"/>
            <person name="Thines Marco"/>
        </authorList>
    </citation>
    <scope>NUCLEOTIDE SEQUENCE [LARGE SCALE GENOMIC DNA]</scope>
</reference>
<proteinExistence type="predicted"/>
<keyword evidence="2" id="KW-1185">Reference proteome</keyword>
<dbReference type="EMBL" id="CCYD01000291">
    <property type="protein sequence ID" value="CEG37774.1"/>
    <property type="molecule type" value="Genomic_DNA"/>
</dbReference>
<dbReference type="AlphaFoldDB" id="A0A0P1AB61"/>
<name>A0A0P1AB61_PLAHL</name>
<dbReference type="RefSeq" id="XP_024574143.1">
    <property type="nucleotide sequence ID" value="XM_024723135.1"/>
</dbReference>
<dbReference type="GeneID" id="36400885"/>
<protein>
    <submittedName>
        <fullName evidence="1">Uncharacterized protein</fullName>
    </submittedName>
</protein>
<evidence type="ECO:0000313" key="1">
    <source>
        <dbReference type="EMBL" id="CEG37774.1"/>
    </source>
</evidence>
<organism evidence="1 2">
    <name type="scientific">Plasmopara halstedii</name>
    <name type="common">Downy mildew of sunflower</name>
    <dbReference type="NCBI Taxonomy" id="4781"/>
    <lineage>
        <taxon>Eukaryota</taxon>
        <taxon>Sar</taxon>
        <taxon>Stramenopiles</taxon>
        <taxon>Oomycota</taxon>
        <taxon>Peronosporomycetes</taxon>
        <taxon>Peronosporales</taxon>
        <taxon>Peronosporaceae</taxon>
        <taxon>Plasmopara</taxon>
    </lineage>
</organism>
<accession>A0A0P1AB61</accession>